<gene>
    <name evidence="3" type="ORF">NCTC11923_02089</name>
</gene>
<dbReference type="AlphaFoldDB" id="A0A448KET0"/>
<feature type="region of interest" description="Disordered" evidence="1">
    <location>
        <begin position="1"/>
        <end position="41"/>
    </location>
</feature>
<name>A0A448KET0_9ACTO</name>
<sequence>MDLFKKRRAQSEPEPAVVEDQPVVGKGRPTPKRKAAEAKGLRPVVPADRKAAKREAQAARDAAWERQREAMRTGDERYLPARDKGPIKRYVRDYIDARFCIGEVFMPLTLVLMLLMFAFSSWLGNTGIYVMLSVYAVFFLAIADSVLCWLLVRRRLVAAFGAEEVRKAGGIFFYVFMRCMQVRRWRQPSPLVARGDYPS</sequence>
<dbReference type="RefSeq" id="WP_026427562.1">
    <property type="nucleotide sequence ID" value="NZ_CBCRWE010000016.1"/>
</dbReference>
<dbReference type="EMBL" id="LR134363">
    <property type="protein sequence ID" value="VEG75421.1"/>
    <property type="molecule type" value="Genomic_DNA"/>
</dbReference>
<dbReference type="STRING" id="1278298.GCA_000428685_00522"/>
<feature type="transmembrane region" description="Helical" evidence="2">
    <location>
        <begin position="99"/>
        <end position="122"/>
    </location>
</feature>
<dbReference type="KEGG" id="asla:NCTC11923_02089"/>
<evidence type="ECO:0000313" key="3">
    <source>
        <dbReference type="EMBL" id="VEG75421.1"/>
    </source>
</evidence>
<reference evidence="3 4" key="1">
    <citation type="submission" date="2018-12" db="EMBL/GenBank/DDBJ databases">
        <authorList>
            <consortium name="Pathogen Informatics"/>
        </authorList>
    </citation>
    <scope>NUCLEOTIDE SEQUENCE [LARGE SCALE GENOMIC DNA]</scope>
    <source>
        <strain evidence="3 4">NCTC11923</strain>
    </source>
</reference>
<dbReference type="Proteomes" id="UP000276899">
    <property type="component" value="Chromosome"/>
</dbReference>
<proteinExistence type="predicted"/>
<organism evidence="3 4">
    <name type="scientific">Actinomyces slackii</name>
    <dbReference type="NCBI Taxonomy" id="52774"/>
    <lineage>
        <taxon>Bacteria</taxon>
        <taxon>Bacillati</taxon>
        <taxon>Actinomycetota</taxon>
        <taxon>Actinomycetes</taxon>
        <taxon>Actinomycetales</taxon>
        <taxon>Actinomycetaceae</taxon>
        <taxon>Actinomyces</taxon>
    </lineage>
</organism>
<keyword evidence="2" id="KW-1133">Transmembrane helix</keyword>
<evidence type="ECO:0000256" key="1">
    <source>
        <dbReference type="SAM" id="MobiDB-lite"/>
    </source>
</evidence>
<feature type="transmembrane region" description="Helical" evidence="2">
    <location>
        <begin position="128"/>
        <end position="152"/>
    </location>
</feature>
<keyword evidence="4" id="KW-1185">Reference proteome</keyword>
<protein>
    <submittedName>
        <fullName evidence="3">Protein of uncharacterized function (DUF3043)</fullName>
    </submittedName>
</protein>
<accession>A0A448KET0</accession>
<keyword evidence="2" id="KW-0812">Transmembrane</keyword>
<dbReference type="Pfam" id="PF11241">
    <property type="entry name" value="DUF3043"/>
    <property type="match status" value="1"/>
</dbReference>
<keyword evidence="2" id="KW-0472">Membrane</keyword>
<dbReference type="InterPro" id="IPR021403">
    <property type="entry name" value="DUF3043"/>
</dbReference>
<evidence type="ECO:0000256" key="2">
    <source>
        <dbReference type="SAM" id="Phobius"/>
    </source>
</evidence>
<evidence type="ECO:0000313" key="4">
    <source>
        <dbReference type="Proteomes" id="UP000276899"/>
    </source>
</evidence>